<feature type="domain" description="Major facilitator superfamily (MFS) profile" evidence="8">
    <location>
        <begin position="12"/>
        <end position="400"/>
    </location>
</feature>
<feature type="transmembrane region" description="Helical" evidence="7">
    <location>
        <begin position="379"/>
        <end position="397"/>
    </location>
</feature>
<sequence length="410" mass="45013">MVNKNHFSRLASIYKLMVGNLISFIGDQIYIIAIPWIVYNITGSITQMATITAIGKIPNMFQPISGVWVDRFNKKKLLLVCDALESILVCSMGFFYLWEKLELPYIYLITIISGFLSQIYNSAKFSVIPLLAKEDDLHYVNSLDSGIYNMGILIGPSIGGLIISAFNPGYALIINGVSFLGTLVAVLFTEISEESIDKKARHLKYLKEDLKMGFNFVFKTPSLLYTNTALIFSSLGTTLFLTVMFFYLRSIVGLNASEVGVLLSIGGVGAILGSLLTNHLIKYISHIKIIILGMLLGGSSIVIFGIARSYMMLVLSNALGTFAVSLINPCVTTIRQSVTPKYLLGRVQATSRFITWILIPIAAYAAGVMSDFWGSSTTIVIGGIIQMTSSLILFKIVDLEIFKGDSSCEL</sequence>
<evidence type="ECO:0000256" key="6">
    <source>
        <dbReference type="ARBA" id="ARBA00023136"/>
    </source>
</evidence>
<dbReference type="InterPro" id="IPR020846">
    <property type="entry name" value="MFS_dom"/>
</dbReference>
<feature type="transmembrane region" description="Helical" evidence="7">
    <location>
        <begin position="289"/>
        <end position="307"/>
    </location>
</feature>
<evidence type="ECO:0000259" key="8">
    <source>
        <dbReference type="PROSITE" id="PS50850"/>
    </source>
</evidence>
<protein>
    <submittedName>
        <fullName evidence="9">MFS transporter</fullName>
    </submittedName>
</protein>
<keyword evidence="5 7" id="KW-1133">Transmembrane helix</keyword>
<comment type="subcellular location">
    <subcellularLocation>
        <location evidence="1">Cell membrane</location>
        <topology evidence="1">Multi-pass membrane protein</topology>
    </subcellularLocation>
</comment>
<reference evidence="9 10" key="1">
    <citation type="journal article" date="2019" name="Int. J. Syst. Evol. Microbiol.">
        <title>The Global Catalogue of Microorganisms (GCM) 10K type strain sequencing project: providing services to taxonomists for standard genome sequencing and annotation.</title>
        <authorList>
            <consortium name="The Broad Institute Genomics Platform"/>
            <consortium name="The Broad Institute Genome Sequencing Center for Infectious Disease"/>
            <person name="Wu L."/>
            <person name="Ma J."/>
        </authorList>
    </citation>
    <scope>NUCLEOTIDE SEQUENCE [LARGE SCALE GENOMIC DNA]</scope>
    <source>
        <strain evidence="9 10">JCM 1405</strain>
    </source>
</reference>
<dbReference type="PANTHER" id="PTHR23513">
    <property type="entry name" value="INTEGRAL MEMBRANE EFFLUX PROTEIN-RELATED"/>
    <property type="match status" value="1"/>
</dbReference>
<dbReference type="Gene3D" id="1.20.1250.20">
    <property type="entry name" value="MFS general substrate transporter like domains"/>
    <property type="match status" value="1"/>
</dbReference>
<dbReference type="SUPFAM" id="SSF103473">
    <property type="entry name" value="MFS general substrate transporter"/>
    <property type="match status" value="1"/>
</dbReference>
<evidence type="ECO:0000256" key="3">
    <source>
        <dbReference type="ARBA" id="ARBA00022475"/>
    </source>
</evidence>
<evidence type="ECO:0000313" key="10">
    <source>
        <dbReference type="Proteomes" id="UP001500339"/>
    </source>
</evidence>
<feature type="transmembrane region" description="Helical" evidence="7">
    <location>
        <begin position="172"/>
        <end position="191"/>
    </location>
</feature>
<keyword evidence="10" id="KW-1185">Reference proteome</keyword>
<organism evidence="9 10">
    <name type="scientific">Clostridium malenominatum</name>
    <dbReference type="NCBI Taxonomy" id="1539"/>
    <lineage>
        <taxon>Bacteria</taxon>
        <taxon>Bacillati</taxon>
        <taxon>Bacillota</taxon>
        <taxon>Clostridia</taxon>
        <taxon>Eubacteriales</taxon>
        <taxon>Clostridiaceae</taxon>
        <taxon>Clostridium</taxon>
    </lineage>
</organism>
<evidence type="ECO:0000256" key="1">
    <source>
        <dbReference type="ARBA" id="ARBA00004651"/>
    </source>
</evidence>
<comment type="caution">
    <text evidence="9">The sequence shown here is derived from an EMBL/GenBank/DDBJ whole genome shotgun (WGS) entry which is preliminary data.</text>
</comment>
<dbReference type="CDD" id="cd06173">
    <property type="entry name" value="MFS_MefA_like"/>
    <property type="match status" value="1"/>
</dbReference>
<dbReference type="InterPro" id="IPR036259">
    <property type="entry name" value="MFS_trans_sf"/>
</dbReference>
<feature type="transmembrane region" description="Helical" evidence="7">
    <location>
        <begin position="224"/>
        <end position="247"/>
    </location>
</feature>
<evidence type="ECO:0000256" key="4">
    <source>
        <dbReference type="ARBA" id="ARBA00022692"/>
    </source>
</evidence>
<gene>
    <name evidence="9" type="ORF">GCM10008905_19130</name>
</gene>
<dbReference type="InterPro" id="IPR011701">
    <property type="entry name" value="MFS"/>
</dbReference>
<feature type="transmembrane region" description="Helical" evidence="7">
    <location>
        <begin position="259"/>
        <end position="277"/>
    </location>
</feature>
<feature type="transmembrane region" description="Helical" evidence="7">
    <location>
        <begin position="147"/>
        <end position="166"/>
    </location>
</feature>
<dbReference type="Pfam" id="PF07690">
    <property type="entry name" value="MFS_1"/>
    <property type="match status" value="1"/>
</dbReference>
<dbReference type="PROSITE" id="PS50850">
    <property type="entry name" value="MFS"/>
    <property type="match status" value="1"/>
</dbReference>
<feature type="transmembrane region" description="Helical" evidence="7">
    <location>
        <begin position="313"/>
        <end position="332"/>
    </location>
</feature>
<keyword evidence="4 7" id="KW-0812">Transmembrane</keyword>
<dbReference type="InterPro" id="IPR022324">
    <property type="entry name" value="Bacilysin_exporter_BacE_put"/>
</dbReference>
<keyword evidence="3" id="KW-1003">Cell membrane</keyword>
<evidence type="ECO:0000313" key="9">
    <source>
        <dbReference type="EMBL" id="GAA0724736.1"/>
    </source>
</evidence>
<proteinExistence type="predicted"/>
<evidence type="ECO:0000256" key="2">
    <source>
        <dbReference type="ARBA" id="ARBA00022448"/>
    </source>
</evidence>
<evidence type="ECO:0000256" key="7">
    <source>
        <dbReference type="SAM" id="Phobius"/>
    </source>
</evidence>
<feature type="transmembrane region" description="Helical" evidence="7">
    <location>
        <begin position="353"/>
        <end position="373"/>
    </location>
</feature>
<dbReference type="Proteomes" id="UP001500339">
    <property type="component" value="Unassembled WGS sequence"/>
</dbReference>
<keyword evidence="2" id="KW-0813">Transport</keyword>
<feature type="transmembrane region" description="Helical" evidence="7">
    <location>
        <begin position="77"/>
        <end position="98"/>
    </location>
</feature>
<dbReference type="EMBL" id="BAAACF010000001">
    <property type="protein sequence ID" value="GAA0724736.1"/>
    <property type="molecule type" value="Genomic_DNA"/>
</dbReference>
<dbReference type="RefSeq" id="WP_343769147.1">
    <property type="nucleotide sequence ID" value="NZ_BAAACF010000001.1"/>
</dbReference>
<accession>A0ABN1IZT0</accession>
<evidence type="ECO:0000256" key="5">
    <source>
        <dbReference type="ARBA" id="ARBA00022989"/>
    </source>
</evidence>
<keyword evidence="6 7" id="KW-0472">Membrane</keyword>
<dbReference type="PRINTS" id="PR01988">
    <property type="entry name" value="EXPORTERBACE"/>
</dbReference>
<name>A0ABN1IZT0_9CLOT</name>
<dbReference type="PANTHER" id="PTHR23513:SF6">
    <property type="entry name" value="MAJOR FACILITATOR SUPERFAMILY ASSOCIATED DOMAIN-CONTAINING PROTEIN"/>
    <property type="match status" value="1"/>
</dbReference>
<feature type="transmembrane region" description="Helical" evidence="7">
    <location>
        <begin position="104"/>
        <end position="123"/>
    </location>
</feature>